<evidence type="ECO:0000313" key="1">
    <source>
        <dbReference type="EMBL" id="TGY77013.1"/>
    </source>
</evidence>
<sequence length="462" mass="52736">MKEYLSMRIEWLAKEGNNRLILIFAGWGTDASFYVGCLHEGWDLAVASGYSDLSFPDDILLPYHSVVVFAWSMGVYAASRVMTSDRVALALAVNGTESPADDRSGIPTAIFDGTADSLNERNLMKFRRRMTGKDYDNVRTRLEGCVYGIEQLRDELRWIRQESSVSYGGRLRWQRAYISTGDLIFPPESQRRAWMQNPYSPEIVTLDAPHYVDMSEIIHSILPAGRKVGERFMKASPTYDSQAHAQREITRHLAELGPKDDAYRRVVEIGPGTGMLTRIIDEKWHPTVMELVDLYPTGRFDITAEQRLHIANAEEWIEYMAEREPGSIDAIVSASAIQWFADPRRFFRNAARLLRPGGLLLCSTFLPDNMKELQRISPYGLVYRSREELEEYLDEYFHTAKLSEKRIEMRFDNARDTLRHLRQTGVGGTARAQVSISALLGMMPTELTYHALCIAAERRNTD</sequence>
<organism evidence="1 2">
    <name type="scientific">Lepagella muris</name>
    <dbReference type="NCBI Taxonomy" id="3032870"/>
    <lineage>
        <taxon>Bacteria</taxon>
        <taxon>Pseudomonadati</taxon>
        <taxon>Bacteroidota</taxon>
        <taxon>Bacteroidia</taxon>
        <taxon>Bacteroidales</taxon>
        <taxon>Muribaculaceae</taxon>
        <taxon>Lepagella</taxon>
    </lineage>
</organism>
<dbReference type="EMBL" id="SRYB01000032">
    <property type="protein sequence ID" value="TGY77013.1"/>
    <property type="molecule type" value="Genomic_DNA"/>
</dbReference>
<name>A0AC61RG26_9BACT</name>
<protein>
    <submittedName>
        <fullName evidence="1">DUF452 family protein</fullName>
    </submittedName>
</protein>
<keyword evidence="2" id="KW-1185">Reference proteome</keyword>
<comment type="caution">
    <text evidence="1">The sequence shown here is derived from an EMBL/GenBank/DDBJ whole genome shotgun (WGS) entry which is preliminary data.</text>
</comment>
<dbReference type="Proteomes" id="UP000306319">
    <property type="component" value="Unassembled WGS sequence"/>
</dbReference>
<accession>A0AC61RG26</accession>
<reference evidence="1" key="1">
    <citation type="submission" date="2019-04" db="EMBL/GenBank/DDBJ databases">
        <title>Microbes associate with the intestines of laboratory mice.</title>
        <authorList>
            <person name="Navarre W."/>
            <person name="Wong E."/>
            <person name="Huang K."/>
            <person name="Tropini C."/>
            <person name="Ng K."/>
            <person name="Yu B."/>
        </authorList>
    </citation>
    <scope>NUCLEOTIDE SEQUENCE</scope>
    <source>
        <strain evidence="1">NM04_E33</strain>
    </source>
</reference>
<gene>
    <name evidence="1" type="ORF">E5331_16570</name>
</gene>
<evidence type="ECO:0000313" key="2">
    <source>
        <dbReference type="Proteomes" id="UP000306319"/>
    </source>
</evidence>
<proteinExistence type="predicted"/>